<dbReference type="AlphaFoldDB" id="A0A238J9X2"/>
<feature type="domain" description="Hedgehog/Intein (Hint)" evidence="2">
    <location>
        <begin position="142"/>
        <end position="279"/>
    </location>
</feature>
<dbReference type="Pfam" id="PF13403">
    <property type="entry name" value="Hint_2"/>
    <property type="match status" value="1"/>
</dbReference>
<keyword evidence="4" id="KW-1185">Reference proteome</keyword>
<protein>
    <recommendedName>
        <fullName evidence="2">Hedgehog/Intein (Hint) domain-containing protein</fullName>
    </recommendedName>
</protein>
<dbReference type="SUPFAM" id="SSF51294">
    <property type="entry name" value="Hedgehog/intein (Hint) domain"/>
    <property type="match status" value="1"/>
</dbReference>
<organism evidence="3 4">
    <name type="scientific">Pelagimonas phthalicica</name>
    <dbReference type="NCBI Taxonomy" id="1037362"/>
    <lineage>
        <taxon>Bacteria</taxon>
        <taxon>Pseudomonadati</taxon>
        <taxon>Pseudomonadota</taxon>
        <taxon>Alphaproteobacteria</taxon>
        <taxon>Rhodobacterales</taxon>
        <taxon>Roseobacteraceae</taxon>
        <taxon>Pelagimonas</taxon>
    </lineage>
</organism>
<evidence type="ECO:0000259" key="2">
    <source>
        <dbReference type="Pfam" id="PF13403"/>
    </source>
</evidence>
<accession>A0A238J9X2</accession>
<dbReference type="InterPro" id="IPR036844">
    <property type="entry name" value="Hint_dom_sf"/>
</dbReference>
<evidence type="ECO:0000313" key="3">
    <source>
        <dbReference type="EMBL" id="SMX27175.1"/>
    </source>
</evidence>
<evidence type="ECO:0000313" key="4">
    <source>
        <dbReference type="Proteomes" id="UP000225972"/>
    </source>
</evidence>
<proteinExistence type="predicted"/>
<reference evidence="4" key="1">
    <citation type="submission" date="2017-05" db="EMBL/GenBank/DDBJ databases">
        <authorList>
            <person name="Rodrigo-Torres L."/>
            <person name="Arahal R. D."/>
            <person name="Lucena T."/>
        </authorList>
    </citation>
    <scope>NUCLEOTIDE SEQUENCE [LARGE SCALE GENOMIC DNA]</scope>
    <source>
        <strain evidence="4">CECT 8649</strain>
    </source>
</reference>
<name>A0A238J9X2_9RHOB</name>
<dbReference type="InterPro" id="IPR028992">
    <property type="entry name" value="Hedgehog/Intein_dom"/>
</dbReference>
<evidence type="ECO:0000256" key="1">
    <source>
        <dbReference type="SAM" id="MobiDB-lite"/>
    </source>
</evidence>
<dbReference type="EMBL" id="FXXP01000001">
    <property type="protein sequence ID" value="SMX27175.1"/>
    <property type="molecule type" value="Genomic_DNA"/>
</dbReference>
<gene>
    <name evidence="3" type="ORF">TRP8649_01277</name>
</gene>
<feature type="compositionally biased region" description="Polar residues" evidence="1">
    <location>
        <begin position="35"/>
        <end position="47"/>
    </location>
</feature>
<sequence length="332" mass="36471">MVASFTIEGGDNSFAVASGSNVGIQPGYSRFDHPPNSTSNLQITTNDGDPDPRVFEVGDTYDVSWSGHGGGNLEDAVVVRSDPAPGNGGIVVFEGTSGGETVHVIWTPDFDLENWYWTNYGPSNPPNFYTTDQDPAYDHEYICFERSTQIATPRGYFRAGQLKVGETVCTLGGVAREILWIGRKTVSGRGAAAPVRFPKGAIGNFAPIKLSPQHRVLISSHEADLHFGEREILVPAISLVDGKRIRQVEKDRVTYVHILLDRHDILLAQGAPCESLLPSEIVDNLIDAKDRAAIKDVVGDRKYHLIRPSLHRREAELIAANREPIQREAMFL</sequence>
<dbReference type="Proteomes" id="UP000225972">
    <property type="component" value="Unassembled WGS sequence"/>
</dbReference>
<feature type="region of interest" description="Disordered" evidence="1">
    <location>
        <begin position="26"/>
        <end position="50"/>
    </location>
</feature>